<protein>
    <submittedName>
        <fullName evidence="2">Uncharacterized protein</fullName>
    </submittedName>
</protein>
<evidence type="ECO:0000313" key="3">
    <source>
        <dbReference type="Proteomes" id="UP000634136"/>
    </source>
</evidence>
<dbReference type="AlphaFoldDB" id="A0A835CIS3"/>
<reference evidence="2" key="1">
    <citation type="submission" date="2020-09" db="EMBL/GenBank/DDBJ databases">
        <title>Genome-Enabled Discovery of Anthraquinone Biosynthesis in Senna tora.</title>
        <authorList>
            <person name="Kang S.-H."/>
            <person name="Pandey R.P."/>
            <person name="Lee C.-M."/>
            <person name="Sim J.-S."/>
            <person name="Jeong J.-T."/>
            <person name="Choi B.-S."/>
            <person name="Jung M."/>
            <person name="Ginzburg D."/>
            <person name="Zhao K."/>
            <person name="Won S.Y."/>
            <person name="Oh T.-J."/>
            <person name="Yu Y."/>
            <person name="Kim N.-H."/>
            <person name="Lee O.R."/>
            <person name="Lee T.-H."/>
            <person name="Bashyal P."/>
            <person name="Kim T.-S."/>
            <person name="Lee W.-H."/>
            <person name="Kawkins C."/>
            <person name="Kim C.-K."/>
            <person name="Kim J.S."/>
            <person name="Ahn B.O."/>
            <person name="Rhee S.Y."/>
            <person name="Sohng J.K."/>
        </authorList>
    </citation>
    <scope>NUCLEOTIDE SEQUENCE</scope>
    <source>
        <tissue evidence="2">Leaf</tissue>
    </source>
</reference>
<name>A0A835CIS3_9FABA</name>
<evidence type="ECO:0000256" key="1">
    <source>
        <dbReference type="SAM" id="MobiDB-lite"/>
    </source>
</evidence>
<accession>A0A835CIS3</accession>
<comment type="caution">
    <text evidence="2">The sequence shown here is derived from an EMBL/GenBank/DDBJ whole genome shotgun (WGS) entry which is preliminary data.</text>
</comment>
<dbReference type="Proteomes" id="UP000634136">
    <property type="component" value="Unassembled WGS sequence"/>
</dbReference>
<gene>
    <name evidence="2" type="ORF">G2W53_003828</name>
</gene>
<dbReference type="EMBL" id="JAAIUW010000002">
    <property type="protein sequence ID" value="KAF7841530.1"/>
    <property type="molecule type" value="Genomic_DNA"/>
</dbReference>
<organism evidence="2 3">
    <name type="scientific">Senna tora</name>
    <dbReference type="NCBI Taxonomy" id="362788"/>
    <lineage>
        <taxon>Eukaryota</taxon>
        <taxon>Viridiplantae</taxon>
        <taxon>Streptophyta</taxon>
        <taxon>Embryophyta</taxon>
        <taxon>Tracheophyta</taxon>
        <taxon>Spermatophyta</taxon>
        <taxon>Magnoliopsida</taxon>
        <taxon>eudicotyledons</taxon>
        <taxon>Gunneridae</taxon>
        <taxon>Pentapetalae</taxon>
        <taxon>rosids</taxon>
        <taxon>fabids</taxon>
        <taxon>Fabales</taxon>
        <taxon>Fabaceae</taxon>
        <taxon>Caesalpinioideae</taxon>
        <taxon>Cassia clade</taxon>
        <taxon>Senna</taxon>
    </lineage>
</organism>
<feature type="region of interest" description="Disordered" evidence="1">
    <location>
        <begin position="1"/>
        <end position="28"/>
    </location>
</feature>
<evidence type="ECO:0000313" key="2">
    <source>
        <dbReference type="EMBL" id="KAF7841530.1"/>
    </source>
</evidence>
<proteinExistence type="predicted"/>
<keyword evidence="3" id="KW-1185">Reference proteome</keyword>
<sequence>MGTLGLEVATSNKGGRDHPADIIKMSPS</sequence>